<dbReference type="EMBL" id="QCYK01000003">
    <property type="protein sequence ID" value="PUZ23127.1"/>
    <property type="molecule type" value="Genomic_DNA"/>
</dbReference>
<dbReference type="RefSeq" id="WP_108688871.1">
    <property type="nucleotide sequence ID" value="NZ_QCYK01000003.1"/>
</dbReference>
<feature type="chain" id="PRO_5015475808" evidence="1">
    <location>
        <begin position="21"/>
        <end position="179"/>
    </location>
</feature>
<dbReference type="Pfam" id="PF14060">
    <property type="entry name" value="DUF4252"/>
    <property type="match status" value="1"/>
</dbReference>
<name>A0A2T7BDG9_9BACT</name>
<reference evidence="2 3" key="1">
    <citation type="submission" date="2018-04" db="EMBL/GenBank/DDBJ databases">
        <title>Chitinophaga fuyangensis sp. nov., isolated from soil in a chemical factory.</title>
        <authorList>
            <person name="Chen K."/>
        </authorList>
    </citation>
    <scope>NUCLEOTIDE SEQUENCE [LARGE SCALE GENOMIC DNA]</scope>
    <source>
        <strain evidence="2 3">LY-1</strain>
    </source>
</reference>
<feature type="signal peptide" evidence="1">
    <location>
        <begin position="1"/>
        <end position="20"/>
    </location>
</feature>
<dbReference type="Proteomes" id="UP000244450">
    <property type="component" value="Unassembled WGS sequence"/>
</dbReference>
<dbReference type="InterPro" id="IPR025348">
    <property type="entry name" value="DUF4252"/>
</dbReference>
<comment type="caution">
    <text evidence="2">The sequence shown here is derived from an EMBL/GenBank/DDBJ whole genome shotgun (WGS) entry which is preliminary data.</text>
</comment>
<protein>
    <submittedName>
        <fullName evidence="2">DUF4252 domain-containing protein</fullName>
    </submittedName>
</protein>
<evidence type="ECO:0000256" key="1">
    <source>
        <dbReference type="SAM" id="SignalP"/>
    </source>
</evidence>
<keyword evidence="3" id="KW-1185">Reference proteome</keyword>
<dbReference type="AlphaFoldDB" id="A0A2T7BDG9"/>
<evidence type="ECO:0000313" key="2">
    <source>
        <dbReference type="EMBL" id="PUZ23127.1"/>
    </source>
</evidence>
<organism evidence="2 3">
    <name type="scientific">Chitinophaga parva</name>
    <dbReference type="NCBI Taxonomy" id="2169414"/>
    <lineage>
        <taxon>Bacteria</taxon>
        <taxon>Pseudomonadati</taxon>
        <taxon>Bacteroidota</taxon>
        <taxon>Chitinophagia</taxon>
        <taxon>Chitinophagales</taxon>
        <taxon>Chitinophagaceae</taxon>
        <taxon>Chitinophaga</taxon>
    </lineage>
</organism>
<evidence type="ECO:0000313" key="3">
    <source>
        <dbReference type="Proteomes" id="UP000244450"/>
    </source>
</evidence>
<dbReference type="OrthoDB" id="1118838at2"/>
<accession>A0A2T7BDG9</accession>
<keyword evidence="1" id="KW-0732">Signal</keyword>
<proteinExistence type="predicted"/>
<sequence>MKKLFLLAVLAFLAVQTTFAQTSGGSVIDKFFNKYAGDESFTLVSISPKMFSMFSKFDANDPDAKQMLQVAQKLRSMRILAKEDAKNGLALYKEAAAYLNPSYEELMTVRSKGNDVKFLTKENAKGNIEELIMLVGGTETFVAISIVGDIDLNEISKMAQGMNIEGMDDLKNVAKKSAH</sequence>
<gene>
    <name evidence="2" type="ORF">DCC81_22255</name>
</gene>